<dbReference type="STRING" id="126957.T1JE77"/>
<keyword evidence="2" id="KW-1185">Reference proteome</keyword>
<reference evidence="2" key="1">
    <citation type="submission" date="2011-05" db="EMBL/GenBank/DDBJ databases">
        <authorList>
            <person name="Richards S.R."/>
            <person name="Qu J."/>
            <person name="Jiang H."/>
            <person name="Jhangiani S.N."/>
            <person name="Agravi P."/>
            <person name="Goodspeed R."/>
            <person name="Gross S."/>
            <person name="Mandapat C."/>
            <person name="Jackson L."/>
            <person name="Mathew T."/>
            <person name="Pu L."/>
            <person name="Thornton R."/>
            <person name="Saada N."/>
            <person name="Wilczek-Boney K.B."/>
            <person name="Lee S."/>
            <person name="Kovar C."/>
            <person name="Wu Y."/>
            <person name="Scherer S.E."/>
            <person name="Worley K.C."/>
            <person name="Muzny D.M."/>
            <person name="Gibbs R."/>
        </authorList>
    </citation>
    <scope>NUCLEOTIDE SEQUENCE</scope>
    <source>
        <strain evidence="2">Brora</strain>
    </source>
</reference>
<proteinExistence type="predicted"/>
<dbReference type="EMBL" id="JH432116">
    <property type="status" value="NOT_ANNOTATED_CDS"/>
    <property type="molecule type" value="Genomic_DNA"/>
</dbReference>
<dbReference type="Proteomes" id="UP000014500">
    <property type="component" value="Unassembled WGS sequence"/>
</dbReference>
<reference evidence="1" key="2">
    <citation type="submission" date="2015-02" db="UniProtKB">
        <authorList>
            <consortium name="EnsemblMetazoa"/>
        </authorList>
    </citation>
    <scope>IDENTIFICATION</scope>
</reference>
<dbReference type="InterPro" id="IPR045167">
    <property type="entry name" value="Hobbit"/>
</dbReference>
<accession>T1JE77</accession>
<dbReference type="EnsemblMetazoa" id="SMAR012116-RA">
    <property type="protein sequence ID" value="SMAR012116-PA"/>
    <property type="gene ID" value="SMAR012116"/>
</dbReference>
<dbReference type="AlphaFoldDB" id="T1JE77"/>
<name>T1JE77_STRMM</name>
<sequence length="212" mass="23737">MSLSSAKTQILQRIHLPVWRDVSLVTKWVGSLEYMQYYATVDPGELSPTLDNIHWLSVDNIEEKESMVVTDIPDMVGSGQGVGGVVSDTLLEDADLWPKEDPVDSFTLTHHDLNCCTNSLQYAMLLDLPSLERIMIVKTAVNLWKHHPNVVFSIQRVTFMEEWLNIEKQISKQVESLIIPSCLTNCAELMSVSGGAEAIDGTQYIVETKTTI</sequence>
<dbReference type="HOGENOM" id="CLU_1301107_0_0_1"/>
<protein>
    <submittedName>
        <fullName evidence="1">Uncharacterized protein</fullName>
    </submittedName>
</protein>
<dbReference type="PANTHER" id="PTHR15678:SF6">
    <property type="entry name" value="BRIDGE-LIKE LIPID TRANSFER PROTEIN FAMILY MEMBER 2"/>
    <property type="match status" value="1"/>
</dbReference>
<dbReference type="eggNOG" id="KOG1910">
    <property type="taxonomic scope" value="Eukaryota"/>
</dbReference>
<dbReference type="PANTHER" id="PTHR15678">
    <property type="entry name" value="ANTIGEN MLAA-22-RELATED"/>
    <property type="match status" value="1"/>
</dbReference>
<evidence type="ECO:0000313" key="2">
    <source>
        <dbReference type="Proteomes" id="UP000014500"/>
    </source>
</evidence>
<organism evidence="1 2">
    <name type="scientific">Strigamia maritima</name>
    <name type="common">European centipede</name>
    <name type="synonym">Geophilus maritimus</name>
    <dbReference type="NCBI Taxonomy" id="126957"/>
    <lineage>
        <taxon>Eukaryota</taxon>
        <taxon>Metazoa</taxon>
        <taxon>Ecdysozoa</taxon>
        <taxon>Arthropoda</taxon>
        <taxon>Myriapoda</taxon>
        <taxon>Chilopoda</taxon>
        <taxon>Pleurostigmophora</taxon>
        <taxon>Geophilomorpha</taxon>
        <taxon>Linotaeniidae</taxon>
        <taxon>Strigamia</taxon>
    </lineage>
</organism>
<evidence type="ECO:0000313" key="1">
    <source>
        <dbReference type="EnsemblMetazoa" id="SMAR012116-PA"/>
    </source>
</evidence>